<gene>
    <name evidence="1" type="ORF">NDU88_002877</name>
</gene>
<accession>A0AAV7VBT7</accession>
<organism evidence="1 2">
    <name type="scientific">Pleurodeles waltl</name>
    <name type="common">Iberian ribbed newt</name>
    <dbReference type="NCBI Taxonomy" id="8319"/>
    <lineage>
        <taxon>Eukaryota</taxon>
        <taxon>Metazoa</taxon>
        <taxon>Chordata</taxon>
        <taxon>Craniata</taxon>
        <taxon>Vertebrata</taxon>
        <taxon>Euteleostomi</taxon>
        <taxon>Amphibia</taxon>
        <taxon>Batrachia</taxon>
        <taxon>Caudata</taxon>
        <taxon>Salamandroidea</taxon>
        <taxon>Salamandridae</taxon>
        <taxon>Pleurodelinae</taxon>
        <taxon>Pleurodeles</taxon>
    </lineage>
</organism>
<dbReference type="Proteomes" id="UP001066276">
    <property type="component" value="Chromosome 2_1"/>
</dbReference>
<name>A0AAV7VBT7_PLEWA</name>
<keyword evidence="2" id="KW-1185">Reference proteome</keyword>
<protein>
    <recommendedName>
        <fullName evidence="3">Secreted protein</fullName>
    </recommendedName>
</protein>
<evidence type="ECO:0000313" key="2">
    <source>
        <dbReference type="Proteomes" id="UP001066276"/>
    </source>
</evidence>
<sequence length="91" mass="9810">MLRSCVWTMLVSSVMWTLKRVRLRDDLGGFRVEWREADSLGSAGEEGGDLVQGSVADPCFVEVCAKGVEAGSVKGGREVQEDESSGFAVVK</sequence>
<evidence type="ECO:0000313" key="1">
    <source>
        <dbReference type="EMBL" id="KAJ1199039.1"/>
    </source>
</evidence>
<reference evidence="1" key="1">
    <citation type="journal article" date="2022" name="bioRxiv">
        <title>Sequencing and chromosome-scale assembly of the giantPleurodeles waltlgenome.</title>
        <authorList>
            <person name="Brown T."/>
            <person name="Elewa A."/>
            <person name="Iarovenko S."/>
            <person name="Subramanian E."/>
            <person name="Araus A.J."/>
            <person name="Petzold A."/>
            <person name="Susuki M."/>
            <person name="Suzuki K.-i.T."/>
            <person name="Hayashi T."/>
            <person name="Toyoda A."/>
            <person name="Oliveira C."/>
            <person name="Osipova E."/>
            <person name="Leigh N.D."/>
            <person name="Simon A."/>
            <person name="Yun M.H."/>
        </authorList>
    </citation>
    <scope>NUCLEOTIDE SEQUENCE</scope>
    <source>
        <strain evidence="1">20211129_DDA</strain>
        <tissue evidence="1">Liver</tissue>
    </source>
</reference>
<dbReference type="EMBL" id="JANPWB010000003">
    <property type="protein sequence ID" value="KAJ1199039.1"/>
    <property type="molecule type" value="Genomic_DNA"/>
</dbReference>
<comment type="caution">
    <text evidence="1">The sequence shown here is derived from an EMBL/GenBank/DDBJ whole genome shotgun (WGS) entry which is preliminary data.</text>
</comment>
<evidence type="ECO:0008006" key="3">
    <source>
        <dbReference type="Google" id="ProtNLM"/>
    </source>
</evidence>
<dbReference type="AlphaFoldDB" id="A0AAV7VBT7"/>
<proteinExistence type="predicted"/>